<reference evidence="1" key="2">
    <citation type="submission" date="2021-04" db="EMBL/GenBank/DDBJ databases">
        <authorList>
            <person name="Gilroy R."/>
        </authorList>
    </citation>
    <scope>NUCLEOTIDE SEQUENCE</scope>
    <source>
        <strain evidence="1">23274</strain>
    </source>
</reference>
<dbReference type="PANTHER" id="PTHR41291">
    <property type="entry name" value="DNA ALKYLATION REPAIR PROTEIN"/>
    <property type="match status" value="1"/>
</dbReference>
<dbReference type="SUPFAM" id="SSF48371">
    <property type="entry name" value="ARM repeat"/>
    <property type="match status" value="1"/>
</dbReference>
<sequence>MATFKIIDKQSEQVFQEIERRIYRLQSGGTLDSLKAIGADTQGQIGASFVSLKQLASRYTPDETVALLLWNTGKREEQIIACLLLPEETNKEKITQLMKTCLNMEIAGYVGSLYLSHHPALLEISDEWLDSGIPSLQVAALTALARHLIINKNNCLINKVEFKKILDREYKDNFVRMTAERYRFNL</sequence>
<dbReference type="PANTHER" id="PTHR41291:SF1">
    <property type="entry name" value="DNA ALKYLATION REPAIR PROTEIN"/>
    <property type="match status" value="1"/>
</dbReference>
<reference evidence="1" key="1">
    <citation type="journal article" date="2021" name="PeerJ">
        <title>Extensive microbial diversity within the chicken gut microbiome revealed by metagenomics and culture.</title>
        <authorList>
            <person name="Gilroy R."/>
            <person name="Ravi A."/>
            <person name="Getino M."/>
            <person name="Pursley I."/>
            <person name="Horton D.L."/>
            <person name="Alikhan N.F."/>
            <person name="Baker D."/>
            <person name="Gharbi K."/>
            <person name="Hall N."/>
            <person name="Watson M."/>
            <person name="Adriaenssens E.M."/>
            <person name="Foster-Nyarko E."/>
            <person name="Jarju S."/>
            <person name="Secka A."/>
            <person name="Antonio M."/>
            <person name="Oren A."/>
            <person name="Chaudhuri R.R."/>
            <person name="La Ragione R."/>
            <person name="Hildebrand F."/>
            <person name="Pallen M.J."/>
        </authorList>
    </citation>
    <scope>NUCLEOTIDE SEQUENCE</scope>
    <source>
        <strain evidence="1">23274</strain>
    </source>
</reference>
<dbReference type="Proteomes" id="UP000824202">
    <property type="component" value="Unassembled WGS sequence"/>
</dbReference>
<name>A0A9D2ACI4_9BACT</name>
<proteinExistence type="predicted"/>
<dbReference type="InterPro" id="IPR016024">
    <property type="entry name" value="ARM-type_fold"/>
</dbReference>
<evidence type="ECO:0000313" key="1">
    <source>
        <dbReference type="EMBL" id="HIX03837.1"/>
    </source>
</evidence>
<accession>A0A9D2ACI4</accession>
<dbReference type="Pfam" id="PF08713">
    <property type="entry name" value="DNA_alkylation"/>
    <property type="match status" value="1"/>
</dbReference>
<dbReference type="EMBL" id="DXFT01000134">
    <property type="protein sequence ID" value="HIX03837.1"/>
    <property type="molecule type" value="Genomic_DNA"/>
</dbReference>
<dbReference type="AlphaFoldDB" id="A0A9D2ACI4"/>
<gene>
    <name evidence="1" type="ORF">H9863_06955</name>
</gene>
<comment type="caution">
    <text evidence="1">The sequence shown here is derived from an EMBL/GenBank/DDBJ whole genome shotgun (WGS) entry which is preliminary data.</text>
</comment>
<evidence type="ECO:0000313" key="2">
    <source>
        <dbReference type="Proteomes" id="UP000824202"/>
    </source>
</evidence>
<dbReference type="InterPro" id="IPR014825">
    <property type="entry name" value="DNA_alkylation"/>
</dbReference>
<dbReference type="Gene3D" id="1.25.10.90">
    <property type="match status" value="1"/>
</dbReference>
<organism evidence="1 2">
    <name type="scientific">Candidatus Odoribacter faecigallinarum</name>
    <dbReference type="NCBI Taxonomy" id="2838706"/>
    <lineage>
        <taxon>Bacteria</taxon>
        <taxon>Pseudomonadati</taxon>
        <taxon>Bacteroidota</taxon>
        <taxon>Bacteroidia</taxon>
        <taxon>Bacteroidales</taxon>
        <taxon>Odoribacteraceae</taxon>
        <taxon>Odoribacter</taxon>
    </lineage>
</organism>
<protein>
    <submittedName>
        <fullName evidence="1">DNA alkylation repair protein</fullName>
    </submittedName>
</protein>